<organism evidence="4 5">
    <name type="scientific">Phytophthora cactorum</name>
    <dbReference type="NCBI Taxonomy" id="29920"/>
    <lineage>
        <taxon>Eukaryota</taxon>
        <taxon>Sar</taxon>
        <taxon>Stramenopiles</taxon>
        <taxon>Oomycota</taxon>
        <taxon>Peronosporomycetes</taxon>
        <taxon>Peronosporales</taxon>
        <taxon>Peronosporaceae</taxon>
        <taxon>Phytophthora</taxon>
    </lineage>
</organism>
<gene>
    <name evidence="4" type="ORF">PC110_g13180</name>
    <name evidence="3" type="ORF">PC129_g4635</name>
</gene>
<protein>
    <recommendedName>
        <fullName evidence="6">BZIP domain-containing protein</fullName>
    </recommendedName>
</protein>
<evidence type="ECO:0000313" key="4">
    <source>
        <dbReference type="EMBL" id="RAW30458.1"/>
    </source>
</evidence>
<evidence type="ECO:0000256" key="2">
    <source>
        <dbReference type="SAM" id="MobiDB-lite"/>
    </source>
</evidence>
<feature type="compositionally biased region" description="Polar residues" evidence="2">
    <location>
        <begin position="64"/>
        <end position="86"/>
    </location>
</feature>
<dbReference type="Proteomes" id="UP000251314">
    <property type="component" value="Unassembled WGS sequence"/>
</dbReference>
<dbReference type="OrthoDB" id="124080at2759"/>
<evidence type="ECO:0008006" key="6">
    <source>
        <dbReference type="Google" id="ProtNLM"/>
    </source>
</evidence>
<evidence type="ECO:0000256" key="1">
    <source>
        <dbReference type="SAM" id="Coils"/>
    </source>
</evidence>
<keyword evidence="1" id="KW-0175">Coiled coil</keyword>
<sequence>MFTGSLYPPNCHLLRDKMIGNVVLRTKVAPSRGNHREITFHVSERSTSLSDVELMPIPAPSSPTVPAQRTSVQLPASKHPQPSSDATISSIEAITDADQRSYVAKLTRVVQDHERTLTIYRERRRKNQVRYRTKQRELMRSLGDDVRRLESEIQELEVRRHNASIGIPTHRTLWTIATEYFLLFQHGFRSPPQALQNAALNFLRVSMASDVVNGHQCGVEAILAKWRLFSEYFDDVHVKLEKFEKSATSHSLVAITTTSVTISERTMRTVFPHLNSDGQGGAEGGHWSSLGRRLLNQLFVMRGSVRFDWDSATDCVVSIQSQSDMLTPLLRVLGTLEDVSLVFEGALVTPDCRLTSFGRESGEFDHNGLQKFDVLHPSLPRCTLPTQV</sequence>
<keyword evidence="5" id="KW-1185">Reference proteome</keyword>
<feature type="region of interest" description="Disordered" evidence="2">
    <location>
        <begin position="56"/>
        <end position="86"/>
    </location>
</feature>
<reference evidence="3" key="2">
    <citation type="submission" date="2018-05" db="EMBL/GenBank/DDBJ databases">
        <title>Effector identification in a new, highly contiguous assembly of the strawberry crown rot pathogen Phytophthora cactorum.</title>
        <authorList>
            <person name="Armitage A.D."/>
            <person name="Nellist C.F."/>
            <person name="Bates H."/>
            <person name="Vickerstaff R.J."/>
            <person name="Harrison R.J."/>
        </authorList>
    </citation>
    <scope>NUCLEOTIDE SEQUENCE</scope>
    <source>
        <strain evidence="3">P421</strain>
    </source>
</reference>
<reference evidence="4 5" key="1">
    <citation type="submission" date="2018-01" db="EMBL/GenBank/DDBJ databases">
        <title>Draft genome of the strawberry crown rot pathogen Phytophthora cactorum.</title>
        <authorList>
            <person name="Armitage A.D."/>
            <person name="Lysoe E."/>
            <person name="Nellist C.F."/>
            <person name="Harrison R.J."/>
            <person name="Brurberg M.B."/>
        </authorList>
    </citation>
    <scope>NUCLEOTIDE SEQUENCE [LARGE SCALE GENOMIC DNA]</scope>
    <source>
        <strain evidence="4 5">10300</strain>
    </source>
</reference>
<feature type="coiled-coil region" evidence="1">
    <location>
        <begin position="139"/>
        <end position="166"/>
    </location>
</feature>
<comment type="caution">
    <text evidence="4">The sequence shown here is derived from an EMBL/GenBank/DDBJ whole genome shotgun (WGS) entry which is preliminary data.</text>
</comment>
<accession>A0A329S4G0</accession>
<dbReference type="EMBL" id="MJFZ01000370">
    <property type="protein sequence ID" value="RAW30458.1"/>
    <property type="molecule type" value="Genomic_DNA"/>
</dbReference>
<dbReference type="Proteomes" id="UP000760860">
    <property type="component" value="Unassembled WGS sequence"/>
</dbReference>
<dbReference type="EMBL" id="RCMV01000103">
    <property type="protein sequence ID" value="KAG3224729.1"/>
    <property type="molecule type" value="Genomic_DNA"/>
</dbReference>
<dbReference type="AlphaFoldDB" id="A0A329S4G0"/>
<evidence type="ECO:0000313" key="3">
    <source>
        <dbReference type="EMBL" id="KAG3224729.1"/>
    </source>
</evidence>
<dbReference type="VEuPathDB" id="FungiDB:PC110_g13180"/>
<name>A0A329S4G0_9STRA</name>
<evidence type="ECO:0000313" key="5">
    <source>
        <dbReference type="Proteomes" id="UP000251314"/>
    </source>
</evidence>
<proteinExistence type="predicted"/>